<proteinExistence type="predicted"/>
<organism evidence="5 6">
    <name type="scientific">Rossellomorea pakistanensis</name>
    <dbReference type="NCBI Taxonomy" id="992288"/>
    <lineage>
        <taxon>Bacteria</taxon>
        <taxon>Bacillati</taxon>
        <taxon>Bacillota</taxon>
        <taxon>Bacilli</taxon>
        <taxon>Bacillales</taxon>
        <taxon>Bacillaceae</taxon>
        <taxon>Rossellomorea</taxon>
    </lineage>
</organism>
<name>A0ABS2NCH5_9BACI</name>
<dbReference type="InterPro" id="IPR037923">
    <property type="entry name" value="HTH-like"/>
</dbReference>
<dbReference type="Pfam" id="PF07883">
    <property type="entry name" value="Cupin_2"/>
    <property type="match status" value="1"/>
</dbReference>
<evidence type="ECO:0000313" key="6">
    <source>
        <dbReference type="Proteomes" id="UP001646157"/>
    </source>
</evidence>
<dbReference type="Proteomes" id="UP001646157">
    <property type="component" value="Unassembled WGS sequence"/>
</dbReference>
<dbReference type="InterPro" id="IPR013096">
    <property type="entry name" value="Cupin_2"/>
</dbReference>
<dbReference type="PROSITE" id="PS00041">
    <property type="entry name" value="HTH_ARAC_FAMILY_1"/>
    <property type="match status" value="1"/>
</dbReference>
<dbReference type="InterPro" id="IPR009057">
    <property type="entry name" value="Homeodomain-like_sf"/>
</dbReference>
<dbReference type="PANTHER" id="PTHR43280:SF2">
    <property type="entry name" value="HTH-TYPE TRANSCRIPTIONAL REGULATOR EXSA"/>
    <property type="match status" value="1"/>
</dbReference>
<gene>
    <name evidence="5" type="ORF">JOC86_001996</name>
</gene>
<evidence type="ECO:0000259" key="4">
    <source>
        <dbReference type="PROSITE" id="PS01124"/>
    </source>
</evidence>
<evidence type="ECO:0000256" key="1">
    <source>
        <dbReference type="ARBA" id="ARBA00023015"/>
    </source>
</evidence>
<dbReference type="InterPro" id="IPR020449">
    <property type="entry name" value="Tscrpt_reg_AraC-type_HTH"/>
</dbReference>
<evidence type="ECO:0000313" key="5">
    <source>
        <dbReference type="EMBL" id="MBM7585454.1"/>
    </source>
</evidence>
<keyword evidence="6" id="KW-1185">Reference proteome</keyword>
<feature type="domain" description="HTH araC/xylS-type" evidence="4">
    <location>
        <begin position="180"/>
        <end position="278"/>
    </location>
</feature>
<dbReference type="EMBL" id="JAFBDZ010000002">
    <property type="protein sequence ID" value="MBM7585454.1"/>
    <property type="molecule type" value="Genomic_DNA"/>
</dbReference>
<dbReference type="SUPFAM" id="SSF46689">
    <property type="entry name" value="Homeodomain-like"/>
    <property type="match status" value="2"/>
</dbReference>
<dbReference type="SMART" id="SM00342">
    <property type="entry name" value="HTH_ARAC"/>
    <property type="match status" value="1"/>
</dbReference>
<sequence length="290" mass="33982">MEVKEISYKVYKVKDFPTKKMPFKLLYITRSEYDKGWHSTQHTHHFTELFYIVKGKGSFILPTHEIPVKENDLVMINPNVEHTERSNSQDSLEYIALGIEGFSFSLAEEKESQMGLYTYQGDREDIFFYLNKLLDEVQNNKEDYEIICQNIIEILIVKLRRGKNFTIEKTEPKNINRAVSFIKYYINQNYRDAITLDALAEAGHINKYYLAHTFKKDMGISPIEYLNQVRIKEAKILLDTTDYTIAAIAEITGFSSQSFFTQAFKRTTNQTPSQYRKEARKKILMARGKK</sequence>
<reference evidence="5 6" key="1">
    <citation type="submission" date="2021-01" db="EMBL/GenBank/DDBJ databases">
        <title>Genomic Encyclopedia of Type Strains, Phase IV (KMG-IV): sequencing the most valuable type-strain genomes for metagenomic binning, comparative biology and taxonomic classification.</title>
        <authorList>
            <person name="Goeker M."/>
        </authorList>
    </citation>
    <scope>NUCLEOTIDE SEQUENCE [LARGE SCALE GENOMIC DNA]</scope>
    <source>
        <strain evidence="5 6">DSM 24834</strain>
    </source>
</reference>
<dbReference type="SUPFAM" id="SSF51215">
    <property type="entry name" value="Regulatory protein AraC"/>
    <property type="match status" value="1"/>
</dbReference>
<accession>A0ABS2NCH5</accession>
<dbReference type="InterPro" id="IPR018062">
    <property type="entry name" value="HTH_AraC-typ_CS"/>
</dbReference>
<dbReference type="Gene3D" id="2.60.120.10">
    <property type="entry name" value="Jelly Rolls"/>
    <property type="match status" value="1"/>
</dbReference>
<dbReference type="Pfam" id="PF12833">
    <property type="entry name" value="HTH_18"/>
    <property type="match status" value="1"/>
</dbReference>
<comment type="caution">
    <text evidence="5">The sequence shown here is derived from an EMBL/GenBank/DDBJ whole genome shotgun (WGS) entry which is preliminary data.</text>
</comment>
<keyword evidence="2" id="KW-0238">DNA-binding</keyword>
<dbReference type="InterPro" id="IPR018060">
    <property type="entry name" value="HTH_AraC"/>
</dbReference>
<dbReference type="PROSITE" id="PS01124">
    <property type="entry name" value="HTH_ARAC_FAMILY_2"/>
    <property type="match status" value="1"/>
</dbReference>
<evidence type="ECO:0000256" key="2">
    <source>
        <dbReference type="ARBA" id="ARBA00023125"/>
    </source>
</evidence>
<dbReference type="InterPro" id="IPR014710">
    <property type="entry name" value="RmlC-like_jellyroll"/>
</dbReference>
<keyword evidence="3" id="KW-0804">Transcription</keyword>
<evidence type="ECO:0000256" key="3">
    <source>
        <dbReference type="ARBA" id="ARBA00023163"/>
    </source>
</evidence>
<keyword evidence="1" id="KW-0805">Transcription regulation</keyword>
<dbReference type="PRINTS" id="PR00032">
    <property type="entry name" value="HTHARAC"/>
</dbReference>
<dbReference type="PANTHER" id="PTHR43280">
    <property type="entry name" value="ARAC-FAMILY TRANSCRIPTIONAL REGULATOR"/>
    <property type="match status" value="1"/>
</dbReference>
<protein>
    <submittedName>
        <fullName evidence="5">AraC-like DNA-binding protein/mannose-6-phosphate isomerase-like protein (Cupin superfamily)</fullName>
    </submittedName>
</protein>
<dbReference type="Gene3D" id="1.10.10.60">
    <property type="entry name" value="Homeodomain-like"/>
    <property type="match status" value="2"/>
</dbReference>